<keyword evidence="1" id="KW-0732">Signal</keyword>
<accession>A0ABS5BTW8</accession>
<evidence type="ECO:0000313" key="2">
    <source>
        <dbReference type="EMBL" id="MBP3957139.1"/>
    </source>
</evidence>
<comment type="caution">
    <text evidence="2">The sequence shown here is derived from an EMBL/GenBank/DDBJ whole genome shotgun (WGS) entry which is preliminary data.</text>
</comment>
<evidence type="ECO:0000256" key="1">
    <source>
        <dbReference type="SAM" id="SignalP"/>
    </source>
</evidence>
<evidence type="ECO:0008006" key="4">
    <source>
        <dbReference type="Google" id="ProtNLM"/>
    </source>
</evidence>
<gene>
    <name evidence="2" type="ORF">J8F10_17890</name>
</gene>
<evidence type="ECO:0000313" key="3">
    <source>
        <dbReference type="Proteomes" id="UP000676565"/>
    </source>
</evidence>
<dbReference type="Proteomes" id="UP000676565">
    <property type="component" value="Unassembled WGS sequence"/>
</dbReference>
<protein>
    <recommendedName>
        <fullName evidence="4">DUF3108 domain-containing protein</fullName>
    </recommendedName>
</protein>
<sequence>MMLRFTVLALAFSTATPAFGQPPAPAPAAPRFAWEPGKVHTYRVVQSTVVKETVLDEKTEKPVTSESGTNLTLVRKWTVKDVDKQGVATLEMSISEMKSVIRQPDGMTVTTDSAKPEDAKSMAEFLNKPIVTVRVDTQGKLIEVKDAKIGSAARLQAELPFRLVLPDALPDAGKTWDRPFGVKIDPPNGTGENYDFTQKYTSKGAKDGYLIVGVETTLKAPPKATGEQVPLVPMLWTGDVYFNTVAGKYQASRLSAKAELANHQGEGTKFVYESTYAEDSMDK</sequence>
<feature type="chain" id="PRO_5047212285" description="DUF3108 domain-containing protein" evidence="1">
    <location>
        <begin position="21"/>
        <end position="283"/>
    </location>
</feature>
<reference evidence="2 3" key="1">
    <citation type="submission" date="2021-04" db="EMBL/GenBank/DDBJ databases">
        <authorList>
            <person name="Ivanova A."/>
        </authorList>
    </citation>
    <scope>NUCLEOTIDE SEQUENCE [LARGE SCALE GENOMIC DNA]</scope>
    <source>
        <strain evidence="2 3">G18</strain>
    </source>
</reference>
<organism evidence="2 3">
    <name type="scientific">Gemmata palustris</name>
    <dbReference type="NCBI Taxonomy" id="2822762"/>
    <lineage>
        <taxon>Bacteria</taxon>
        <taxon>Pseudomonadati</taxon>
        <taxon>Planctomycetota</taxon>
        <taxon>Planctomycetia</taxon>
        <taxon>Gemmatales</taxon>
        <taxon>Gemmataceae</taxon>
        <taxon>Gemmata</taxon>
    </lineage>
</organism>
<dbReference type="EMBL" id="JAGKQQ010000001">
    <property type="protein sequence ID" value="MBP3957139.1"/>
    <property type="molecule type" value="Genomic_DNA"/>
</dbReference>
<proteinExistence type="predicted"/>
<keyword evidence="3" id="KW-1185">Reference proteome</keyword>
<feature type="signal peptide" evidence="1">
    <location>
        <begin position="1"/>
        <end position="20"/>
    </location>
</feature>
<dbReference type="RefSeq" id="WP_210655923.1">
    <property type="nucleotide sequence ID" value="NZ_JAGKQQ010000001.1"/>
</dbReference>
<name>A0ABS5BTW8_9BACT</name>